<dbReference type="OrthoDB" id="123859at2759"/>
<dbReference type="AlphaFoldDB" id="W2K0C4"/>
<feature type="domain" description="ZSWIM1/3 RNaseH-like" evidence="1">
    <location>
        <begin position="153"/>
        <end position="203"/>
    </location>
</feature>
<feature type="non-terminal residue" evidence="2">
    <location>
        <position position="203"/>
    </location>
</feature>
<evidence type="ECO:0000259" key="1">
    <source>
        <dbReference type="Pfam" id="PF21056"/>
    </source>
</evidence>
<dbReference type="PANTHER" id="PTHR31569:SF4">
    <property type="entry name" value="SWIM-TYPE DOMAIN-CONTAINING PROTEIN"/>
    <property type="match status" value="1"/>
</dbReference>
<dbReference type="Proteomes" id="UP000054423">
    <property type="component" value="Unassembled WGS sequence"/>
</dbReference>
<dbReference type="PANTHER" id="PTHR31569">
    <property type="entry name" value="SWIM-TYPE DOMAIN-CONTAINING PROTEIN"/>
    <property type="match status" value="1"/>
</dbReference>
<protein>
    <recommendedName>
        <fullName evidence="1">ZSWIM1/3 RNaseH-like domain-containing protein</fullName>
    </recommendedName>
</protein>
<name>W2K0C4_PHYNI</name>
<dbReference type="InterPro" id="IPR052579">
    <property type="entry name" value="Zinc_finger_SWIM"/>
</dbReference>
<dbReference type="VEuPathDB" id="FungiDB:PPTG_18825"/>
<reference evidence="2" key="1">
    <citation type="submission" date="2013-11" db="EMBL/GenBank/DDBJ databases">
        <title>The Genome Sequence of Phytophthora parasitica CHvinca01.</title>
        <authorList>
            <consortium name="The Broad Institute Genomics Platform"/>
            <person name="Russ C."/>
            <person name="Tyler B."/>
            <person name="Panabieres F."/>
            <person name="Shan W."/>
            <person name="Tripathy S."/>
            <person name="Grunwald N."/>
            <person name="Machado M."/>
            <person name="Johnson C.S."/>
            <person name="Arredondo F."/>
            <person name="Hong C."/>
            <person name="Coffey M."/>
            <person name="Young S.K."/>
            <person name="Zeng Q."/>
            <person name="Gargeya S."/>
            <person name="Fitzgerald M."/>
            <person name="Abouelleil A."/>
            <person name="Alvarado L."/>
            <person name="Chapman S.B."/>
            <person name="Gainer-Dewar J."/>
            <person name="Goldberg J."/>
            <person name="Griggs A."/>
            <person name="Gujja S."/>
            <person name="Hansen M."/>
            <person name="Howarth C."/>
            <person name="Imamovic A."/>
            <person name="Ireland A."/>
            <person name="Larimer J."/>
            <person name="McCowan C."/>
            <person name="Murphy C."/>
            <person name="Pearson M."/>
            <person name="Poon T.W."/>
            <person name="Priest M."/>
            <person name="Roberts A."/>
            <person name="Saif S."/>
            <person name="Shea T."/>
            <person name="Sykes S."/>
            <person name="Wortman J."/>
            <person name="Nusbaum C."/>
            <person name="Birren B."/>
        </authorList>
    </citation>
    <scope>NUCLEOTIDE SEQUENCE [LARGE SCALE GENOMIC DNA]</scope>
    <source>
        <strain evidence="2">CHvinca01</strain>
    </source>
</reference>
<sequence length="203" mass="23416">MEARHKNFWIKLVCKHGWTRKSRGKGIRKTFFDRSTGRIANIKAAVTGNDKEGVDKFMVRVTGFDVALNHNVSKSTYNNHASNRRVEDPDVLAFVDELQAAGSKPKLIMQYRPKKKPGKHVTLRDMHNMVTKLKEKRKGCATTEERLETVLQELCETRGNRATVFVDDNKTAKTITMQTRQMRRWFKVFPEVLLVDATHNTNE</sequence>
<dbReference type="Pfam" id="PF21056">
    <property type="entry name" value="ZSWIM1-3_RNaseH-like"/>
    <property type="match status" value="1"/>
</dbReference>
<gene>
    <name evidence="2" type="ORF">L917_20624</name>
</gene>
<dbReference type="InterPro" id="IPR048324">
    <property type="entry name" value="ZSWIM1-3_RNaseH-like"/>
</dbReference>
<dbReference type="EMBL" id="KI683242">
    <property type="protein sequence ID" value="ETL78588.1"/>
    <property type="molecule type" value="Genomic_DNA"/>
</dbReference>
<evidence type="ECO:0000313" key="2">
    <source>
        <dbReference type="EMBL" id="ETL78588.1"/>
    </source>
</evidence>
<proteinExistence type="predicted"/>
<accession>W2K0C4</accession>
<organism evidence="2">
    <name type="scientific">Phytophthora nicotianae</name>
    <name type="common">Potato buckeye rot agent</name>
    <name type="synonym">Phytophthora parasitica</name>
    <dbReference type="NCBI Taxonomy" id="4792"/>
    <lineage>
        <taxon>Eukaryota</taxon>
        <taxon>Sar</taxon>
        <taxon>Stramenopiles</taxon>
        <taxon>Oomycota</taxon>
        <taxon>Peronosporomycetes</taxon>
        <taxon>Peronosporales</taxon>
        <taxon>Peronosporaceae</taxon>
        <taxon>Phytophthora</taxon>
    </lineage>
</organism>